<dbReference type="PANTHER" id="PTHR31286:SF153">
    <property type="entry name" value="DUF4283 DOMAIN PROTEIN"/>
    <property type="match status" value="1"/>
</dbReference>
<evidence type="ECO:0000313" key="4">
    <source>
        <dbReference type="EnsemblPlants" id="cds.evm.model.07.584"/>
    </source>
</evidence>
<dbReference type="Pfam" id="PF14392">
    <property type="entry name" value="zf-CCHC_4"/>
    <property type="match status" value="1"/>
</dbReference>
<dbReference type="Pfam" id="PF03372">
    <property type="entry name" value="Exo_endo_phos"/>
    <property type="match status" value="1"/>
</dbReference>
<dbReference type="SUPFAM" id="SSF56219">
    <property type="entry name" value="DNase I-like"/>
    <property type="match status" value="1"/>
</dbReference>
<dbReference type="InterPro" id="IPR005135">
    <property type="entry name" value="Endo/exonuclease/phosphatase"/>
</dbReference>
<dbReference type="PANTHER" id="PTHR31286">
    <property type="entry name" value="GLYCINE-RICH CELL WALL STRUCTURAL PROTEIN 1.8-LIKE"/>
    <property type="match status" value="1"/>
</dbReference>
<sequence length="741" mass="85644">MASSSHQGGDWMDQYAHLDIEGEEEGVLIAEDQSEGVQAFDDRWCLVGVYIKELDTNRYLFQFYHEIDIQTVIDGSPWTFNRMPLVFHRLKRGEDPRVVSLHELDMWVQLHDLKYGFMSEWVVKHAGNYVRTFIKSDAKNFIGIWRDYLRVRVTIDINKPLKRRMKLIKQDGTWIWTTFKYEYVPTFCFICGFIGHSDRFCPRRFDSHFDPNVKPYGEWMKATTRRKNYLIGAQWLRSNREEEGGVATGGERHRNHMGDMDINSADMVRSDGGFSGMEIGGNQGGPWCSGPPIIMSILSWNCHGLGNPWAVRFIKDLVIQKQPKVVFLCETLLKADMLERVRVALGFEGVFSVDARGKSGGVAMLWKQNSDVQLMGYGVNFIDVSIAEENGDQWRLTGLYGEPNRNPRRNTWDQIRELQTRSPLPWCVVGDLNNVTSQSDKRGGNSYPNWLIDGFCTMLDECGLCDMELCGYPYTWEMGRGTSNWIEVRIDRALVSQSWIESFPLAKLMNLEVSTSDHCPIQVVFDVGPKVVGRKKFRFENLWLREPACLQLVKDTWELLSGSSVMEKINYCGEKLLVWGKDYSRNFKERIQGCKAEVRRWKKGRDAVSVENYKKAEARLQEVLIQKEVFWRQRSKQVWLKEGDQNSKYFHAMATSRKRNNSIKRLQNDQGIWIDWENNLPSLMVDYFNNLFTSSSLDVSEVTDTIPSVISEFQNGLLLEPLIDDEVAMSSFQMHSTSLPT</sequence>
<organism evidence="4 5">
    <name type="scientific">Cannabis sativa</name>
    <name type="common">Hemp</name>
    <name type="synonym">Marijuana</name>
    <dbReference type="NCBI Taxonomy" id="3483"/>
    <lineage>
        <taxon>Eukaryota</taxon>
        <taxon>Viridiplantae</taxon>
        <taxon>Streptophyta</taxon>
        <taxon>Embryophyta</taxon>
        <taxon>Tracheophyta</taxon>
        <taxon>Spermatophyta</taxon>
        <taxon>Magnoliopsida</taxon>
        <taxon>eudicotyledons</taxon>
        <taxon>Gunneridae</taxon>
        <taxon>Pentapetalae</taxon>
        <taxon>rosids</taxon>
        <taxon>fabids</taxon>
        <taxon>Rosales</taxon>
        <taxon>Cannabaceae</taxon>
        <taxon>Cannabis</taxon>
    </lineage>
</organism>
<name>A0A803Q5L9_CANSA</name>
<dbReference type="InterPro" id="IPR036691">
    <property type="entry name" value="Endo/exonu/phosph_ase_sf"/>
</dbReference>
<dbReference type="Gramene" id="evm.model.07.584">
    <property type="protein sequence ID" value="cds.evm.model.07.584"/>
    <property type="gene ID" value="evm.TU.07.584"/>
</dbReference>
<dbReference type="AlphaFoldDB" id="A0A803Q5L9"/>
<accession>A0A803Q5L9</accession>
<keyword evidence="5" id="KW-1185">Reference proteome</keyword>
<feature type="domain" description="DUF4283" evidence="2">
    <location>
        <begin position="47"/>
        <end position="96"/>
    </location>
</feature>
<dbReference type="EMBL" id="UZAU01000640">
    <property type="status" value="NOT_ANNOTATED_CDS"/>
    <property type="molecule type" value="Genomic_DNA"/>
</dbReference>
<dbReference type="InterPro" id="IPR025558">
    <property type="entry name" value="DUF4283"/>
</dbReference>
<evidence type="ECO:0000313" key="5">
    <source>
        <dbReference type="Proteomes" id="UP000596661"/>
    </source>
</evidence>
<dbReference type="GO" id="GO:0003824">
    <property type="term" value="F:catalytic activity"/>
    <property type="evidence" value="ECO:0007669"/>
    <property type="project" value="InterPro"/>
</dbReference>
<evidence type="ECO:0000259" key="2">
    <source>
        <dbReference type="Pfam" id="PF14111"/>
    </source>
</evidence>
<dbReference type="EnsemblPlants" id="evm.model.07.584">
    <property type="protein sequence ID" value="cds.evm.model.07.584"/>
    <property type="gene ID" value="evm.TU.07.584"/>
</dbReference>
<reference evidence="4" key="2">
    <citation type="submission" date="2021-03" db="UniProtKB">
        <authorList>
            <consortium name="EnsemblPlants"/>
        </authorList>
    </citation>
    <scope>IDENTIFICATION</scope>
</reference>
<dbReference type="Proteomes" id="UP000596661">
    <property type="component" value="Chromosome 7"/>
</dbReference>
<evidence type="ECO:0008006" key="6">
    <source>
        <dbReference type="Google" id="ProtNLM"/>
    </source>
</evidence>
<feature type="domain" description="Zinc knuckle CX2CX4HX4C" evidence="3">
    <location>
        <begin position="155"/>
        <end position="202"/>
    </location>
</feature>
<evidence type="ECO:0000259" key="3">
    <source>
        <dbReference type="Pfam" id="PF14392"/>
    </source>
</evidence>
<evidence type="ECO:0000259" key="1">
    <source>
        <dbReference type="Pfam" id="PF03372"/>
    </source>
</evidence>
<protein>
    <recommendedName>
        <fullName evidence="6">CCHC-type domain-containing protein</fullName>
    </recommendedName>
</protein>
<reference evidence="4" key="1">
    <citation type="submission" date="2018-11" db="EMBL/GenBank/DDBJ databases">
        <authorList>
            <person name="Grassa J C."/>
        </authorList>
    </citation>
    <scope>NUCLEOTIDE SEQUENCE [LARGE SCALE GENOMIC DNA]</scope>
</reference>
<dbReference type="Pfam" id="PF14111">
    <property type="entry name" value="DUF4283"/>
    <property type="match status" value="1"/>
</dbReference>
<dbReference type="Gene3D" id="3.60.10.10">
    <property type="entry name" value="Endonuclease/exonuclease/phosphatase"/>
    <property type="match status" value="1"/>
</dbReference>
<proteinExistence type="predicted"/>
<feature type="domain" description="Endonuclease/exonuclease/phosphatase" evidence="1">
    <location>
        <begin position="298"/>
        <end position="518"/>
    </location>
</feature>
<dbReference type="InterPro" id="IPR025836">
    <property type="entry name" value="Zn_knuckle_CX2CX4HX4C"/>
</dbReference>
<dbReference type="InterPro" id="IPR040256">
    <property type="entry name" value="At4g02000-like"/>
</dbReference>